<feature type="region of interest" description="Disordered" evidence="1">
    <location>
        <begin position="519"/>
        <end position="571"/>
    </location>
</feature>
<sequence>MRDARGATSAALVRISRAGCYLVAARSRSLLAAGPAEVVRVTLPGRHPLDPPVYDVAFLSVAGGRVSHPLMANSTPSRVADGVYDFAIPGGEALRLDFSARATSPDADVAAEAAAEAAALEDCLALYTRFKNRRRLRNTFCLVDEAGQVLARVGGDGVHAEQAAAPPSAATGDLLSSAAGGKLPVFLGLSSGATTLDFDPPPDPSDVHAEVPAARRPDDHPAVEPPAAAGQSPWLAARPVPDRSVGPTLTPGAPDRRKSHRISMRVPLLDPPIQATRHPQQDPTADAPVPARPPVQPDDSADQPPHATSKPRREFVRPKKPDPAAILEDAPTTESTPASDPKEQSVAQRRSAARHTILLPPPTDLPDPVSHSEPEPGPDTAARPESPPPSTPQSSSSAVTYIGKAAQAGTDLLLSPYKMLRSAANSASGAVENVVESVVENVVENILPAFTGYIETKAQVYGYETQLRAAQEYATEVWMDISAAWDSRGRQDSPPPSRGKAGDKRVSIVFFDDQGLSHPAVFRPPGQNSPANGHATPANRKQVRSGGRGPGLFGRGRRLYIANPDSSDDSD</sequence>
<evidence type="ECO:0000313" key="2">
    <source>
        <dbReference type="EMBL" id="KAL2914068.1"/>
    </source>
</evidence>
<proteinExistence type="predicted"/>
<evidence type="ECO:0008006" key="4">
    <source>
        <dbReference type="Google" id="ProtNLM"/>
    </source>
</evidence>
<evidence type="ECO:0000256" key="1">
    <source>
        <dbReference type="SAM" id="MobiDB-lite"/>
    </source>
</evidence>
<gene>
    <name evidence="2" type="ORF">HK105_206326</name>
</gene>
<dbReference type="Proteomes" id="UP001527925">
    <property type="component" value="Unassembled WGS sequence"/>
</dbReference>
<reference evidence="2 3" key="1">
    <citation type="submission" date="2023-09" db="EMBL/GenBank/DDBJ databases">
        <title>Pangenome analysis of Batrachochytrium dendrobatidis and related Chytrids.</title>
        <authorList>
            <person name="Yacoub M.N."/>
            <person name="Stajich J.E."/>
            <person name="James T.Y."/>
        </authorList>
    </citation>
    <scope>NUCLEOTIDE SEQUENCE [LARGE SCALE GENOMIC DNA]</scope>
    <source>
        <strain evidence="2 3">JEL0888</strain>
    </source>
</reference>
<feature type="compositionally biased region" description="Basic and acidic residues" evidence="1">
    <location>
        <begin position="311"/>
        <end position="322"/>
    </location>
</feature>
<dbReference type="EMBL" id="JADGIZ020000037">
    <property type="protein sequence ID" value="KAL2914068.1"/>
    <property type="molecule type" value="Genomic_DNA"/>
</dbReference>
<name>A0ABR4N3K8_9FUNG</name>
<accession>A0ABR4N3K8</accession>
<comment type="caution">
    <text evidence="2">The sequence shown here is derived from an EMBL/GenBank/DDBJ whole genome shotgun (WGS) entry which is preliminary data.</text>
</comment>
<keyword evidence="3" id="KW-1185">Reference proteome</keyword>
<organism evidence="2 3">
    <name type="scientific">Polyrhizophydium stewartii</name>
    <dbReference type="NCBI Taxonomy" id="2732419"/>
    <lineage>
        <taxon>Eukaryota</taxon>
        <taxon>Fungi</taxon>
        <taxon>Fungi incertae sedis</taxon>
        <taxon>Chytridiomycota</taxon>
        <taxon>Chytridiomycota incertae sedis</taxon>
        <taxon>Chytridiomycetes</taxon>
        <taxon>Rhizophydiales</taxon>
        <taxon>Rhizophydiales incertae sedis</taxon>
        <taxon>Polyrhizophydium</taxon>
    </lineage>
</organism>
<evidence type="ECO:0000313" key="3">
    <source>
        <dbReference type="Proteomes" id="UP001527925"/>
    </source>
</evidence>
<feature type="region of interest" description="Disordered" evidence="1">
    <location>
        <begin position="196"/>
        <end position="398"/>
    </location>
</feature>
<feature type="compositionally biased region" description="Basic and acidic residues" evidence="1">
    <location>
        <begin position="205"/>
        <end position="222"/>
    </location>
</feature>
<protein>
    <recommendedName>
        <fullName evidence="4">Senescence domain-containing protein</fullName>
    </recommendedName>
</protein>